<protein>
    <submittedName>
        <fullName evidence="1">DUF3575 domain-containing protein</fullName>
    </submittedName>
</protein>
<dbReference type="EMBL" id="WKLP01000041">
    <property type="protein sequence ID" value="MRY14094.1"/>
    <property type="molecule type" value="Genomic_DNA"/>
</dbReference>
<dbReference type="InterPro" id="IPR036709">
    <property type="entry name" value="Autotransporte_beta_dom_sf"/>
</dbReference>
<organism evidence="1">
    <name type="scientific">Parabacteroides goldsteinii</name>
    <dbReference type="NCBI Taxonomy" id="328812"/>
    <lineage>
        <taxon>Bacteria</taxon>
        <taxon>Pseudomonadati</taxon>
        <taxon>Bacteroidota</taxon>
        <taxon>Bacteroidia</taxon>
        <taxon>Bacteroidales</taxon>
        <taxon>Tannerellaceae</taxon>
        <taxon>Parabacteroides</taxon>
    </lineage>
</organism>
<sequence length="178" mass="20585">MFVIYCLPTGIHAQQTALKTNTLFWATTTPNVGVEFGITRQITLDLWGAYNAWKFSNDMKLNMYLFQPEVRYWFCRKFEGHFIGVHGHWGHFNIGQIPFISGLKDHILRGDLYGGGVTYGYHWALGERWGLEAMIGAGYAYMRYDKFRCADCGEREGSYTRSYIGPSRLGFSIIYFLR</sequence>
<evidence type="ECO:0000313" key="1">
    <source>
        <dbReference type="EMBL" id="MRY14094.1"/>
    </source>
</evidence>
<accession>A0A6G1ZJF0</accession>
<name>A0A6G1ZJF0_9BACT</name>
<comment type="caution">
    <text evidence="1">The sequence shown here is derived from an EMBL/GenBank/DDBJ whole genome shotgun (WGS) entry which is preliminary data.</text>
</comment>
<dbReference type="InterPro" id="IPR021958">
    <property type="entry name" value="DUF3575"/>
</dbReference>
<dbReference type="SUPFAM" id="SSF103515">
    <property type="entry name" value="Autotransporter"/>
    <property type="match status" value="1"/>
</dbReference>
<dbReference type="Pfam" id="PF12099">
    <property type="entry name" value="DUF3575"/>
    <property type="match status" value="1"/>
</dbReference>
<proteinExistence type="predicted"/>
<dbReference type="RefSeq" id="WP_007656679.1">
    <property type="nucleotide sequence ID" value="NZ_CAJSYT010000003.1"/>
</dbReference>
<dbReference type="AlphaFoldDB" id="A0A6G1ZJF0"/>
<reference evidence="1" key="1">
    <citation type="journal article" date="2019" name="Nat. Med.">
        <title>A library of human gut bacterial isolates paired with longitudinal multiomics data enables mechanistic microbiome research.</title>
        <authorList>
            <person name="Poyet M."/>
            <person name="Groussin M."/>
            <person name="Gibbons S.M."/>
            <person name="Avila-Pacheco J."/>
            <person name="Jiang X."/>
            <person name="Kearney S.M."/>
            <person name="Perrotta A.R."/>
            <person name="Berdy B."/>
            <person name="Zhao S."/>
            <person name="Lieberman T.D."/>
            <person name="Swanson P.K."/>
            <person name="Smith M."/>
            <person name="Roesemann S."/>
            <person name="Alexander J.E."/>
            <person name="Rich S.A."/>
            <person name="Livny J."/>
            <person name="Vlamakis H."/>
            <person name="Clish C."/>
            <person name="Bullock K."/>
            <person name="Deik A."/>
            <person name="Scott J."/>
            <person name="Pierce K.A."/>
            <person name="Xavier R.J."/>
            <person name="Alm E.J."/>
        </authorList>
    </citation>
    <scope>NUCLEOTIDE SEQUENCE</scope>
    <source>
        <strain evidence="1">BIOML-A4</strain>
    </source>
</reference>
<gene>
    <name evidence="1" type="ORF">GKE01_21920</name>
</gene>